<evidence type="ECO:0000313" key="1">
    <source>
        <dbReference type="EMBL" id="KAJ3498831.1"/>
    </source>
</evidence>
<evidence type="ECO:0000313" key="2">
    <source>
        <dbReference type="Proteomes" id="UP001148737"/>
    </source>
</evidence>
<dbReference type="EMBL" id="JANAKD010000032">
    <property type="protein sequence ID" value="KAJ3498831.1"/>
    <property type="molecule type" value="Genomic_DNA"/>
</dbReference>
<organism evidence="1 2">
    <name type="scientific">Lecanicillium saksenae</name>
    <dbReference type="NCBI Taxonomy" id="468837"/>
    <lineage>
        <taxon>Eukaryota</taxon>
        <taxon>Fungi</taxon>
        <taxon>Dikarya</taxon>
        <taxon>Ascomycota</taxon>
        <taxon>Pezizomycotina</taxon>
        <taxon>Sordariomycetes</taxon>
        <taxon>Hypocreomycetidae</taxon>
        <taxon>Hypocreales</taxon>
        <taxon>Cordycipitaceae</taxon>
        <taxon>Lecanicillium</taxon>
    </lineage>
</organism>
<keyword evidence="2" id="KW-1185">Reference proteome</keyword>
<reference evidence="1" key="1">
    <citation type="submission" date="2022-07" db="EMBL/GenBank/DDBJ databases">
        <title>Genome Sequence of Lecanicillium saksenae.</title>
        <authorList>
            <person name="Buettner E."/>
        </authorList>
    </citation>
    <scope>NUCLEOTIDE SEQUENCE</scope>
    <source>
        <strain evidence="1">VT-O1</strain>
    </source>
</reference>
<protein>
    <submittedName>
        <fullName evidence="1">Uncharacterized protein</fullName>
    </submittedName>
</protein>
<proteinExistence type="predicted"/>
<sequence length="791" mass="88756">MTSPLGVVTLNVKPPPYCACPYTNRIGTYVFAEIVTVNLALPATWSGWLYNAFASALASVQPTRALARPRKTAADSAAVVGTAMGQQQRVERNAINTAELRANSQRILTTIHTMRPHNTRAAYLPKQAAFQAFCQAKQYHDYDTVTEDKLLLFLVEEVANRPLRGRSHRVSPGSEETSRLSWRSVRTYVTAVTDLYRTQKARGMNTHPSPREDNVRDYLKTLQRRDAERDKAGFLDKGRDTLLDGYNEQELERVCAELWAHSVASPECHFRTLVDLLLGHYMLTRGSDRRATEISDIFTFEFKNEGSTRCMPLIITTRGSKQNQHDRLETAGALRNRQPLVCLLGALAFYFLLRWDLTEEPFPDLGHKASWYKIRLIRGFGNDSAATLSYNSQRDWVVKAFGYAGIHSKKKTHIGRSLGAKTAELKGVSEDQIRRAGRWNQEQMVGCYLSALPRKFMRVMAGHPAQPGCFEVRRANLTPPDSLLSLIWPDLDQWKGHQVDDLATAGFIDLLLYLREVILQDSVALKPQFPASPIWNHPVFQHPEYQVYSQQLQSSIQEAEQPRQLTILTQAIPILTEYLKSIDAKNESRIVATEARLHAEIIGQSTQLQALLSGGLTVHLQAALSTARPSTATSPAAAASAASATTTATTTAPAPATAILTGPRTSLETGLEVIAEEAISIPQYRMCRTVKTVEALWQEWTVGLNGQLSILELNRKWGNKWRAGRQSELQWYSLRLEVIKEIQRLAQAQRTSENTAMQVVNHHHQKIGCSIDQLCKQLRVSRKARMKQKAK</sequence>
<name>A0ACC1R652_9HYPO</name>
<dbReference type="Proteomes" id="UP001148737">
    <property type="component" value="Unassembled WGS sequence"/>
</dbReference>
<comment type="caution">
    <text evidence="1">The sequence shown here is derived from an EMBL/GenBank/DDBJ whole genome shotgun (WGS) entry which is preliminary data.</text>
</comment>
<gene>
    <name evidence="1" type="ORF">NLG97_g806</name>
</gene>
<accession>A0ACC1R652</accession>